<keyword evidence="3" id="KW-0547">Nucleotide-binding</keyword>
<dbReference type="EMBL" id="FRCB01000001">
    <property type="protein sequence ID" value="SHL51292.1"/>
    <property type="molecule type" value="Genomic_DNA"/>
</dbReference>
<feature type="domain" description="ABC transporter" evidence="5">
    <location>
        <begin position="2"/>
        <end position="220"/>
    </location>
</feature>
<dbReference type="PROSITE" id="PS00211">
    <property type="entry name" value="ABC_TRANSPORTER_1"/>
    <property type="match status" value="1"/>
</dbReference>
<evidence type="ECO:0000256" key="3">
    <source>
        <dbReference type="ARBA" id="ARBA00022741"/>
    </source>
</evidence>
<evidence type="ECO:0000313" key="6">
    <source>
        <dbReference type="EMBL" id="SHL51292.1"/>
    </source>
</evidence>
<evidence type="ECO:0000256" key="2">
    <source>
        <dbReference type="ARBA" id="ARBA00022448"/>
    </source>
</evidence>
<dbReference type="PANTHER" id="PTHR46743">
    <property type="entry name" value="TEICHOIC ACIDS EXPORT ATP-BINDING PROTEIN TAGH"/>
    <property type="match status" value="1"/>
</dbReference>
<dbReference type="GO" id="GO:0140359">
    <property type="term" value="F:ABC-type transporter activity"/>
    <property type="evidence" value="ECO:0007669"/>
    <property type="project" value="InterPro"/>
</dbReference>
<dbReference type="InterPro" id="IPR015860">
    <property type="entry name" value="ABC_transpr_TagH-like"/>
</dbReference>
<evidence type="ECO:0000313" key="7">
    <source>
        <dbReference type="Proteomes" id="UP000322545"/>
    </source>
</evidence>
<dbReference type="Gene3D" id="3.40.50.300">
    <property type="entry name" value="P-loop containing nucleotide triphosphate hydrolases"/>
    <property type="match status" value="1"/>
</dbReference>
<dbReference type="AlphaFoldDB" id="A0A1M7B8I9"/>
<dbReference type="PANTHER" id="PTHR46743:SF2">
    <property type="entry name" value="TEICHOIC ACIDS EXPORT ATP-BINDING PROTEIN TAGH"/>
    <property type="match status" value="1"/>
</dbReference>
<evidence type="ECO:0000256" key="1">
    <source>
        <dbReference type="ARBA" id="ARBA00005417"/>
    </source>
</evidence>
<dbReference type="InterPro" id="IPR003439">
    <property type="entry name" value="ABC_transporter-like_ATP-bd"/>
</dbReference>
<dbReference type="SUPFAM" id="SSF52540">
    <property type="entry name" value="P-loop containing nucleoside triphosphate hydrolases"/>
    <property type="match status" value="1"/>
</dbReference>
<dbReference type="RefSeq" id="WP_149778252.1">
    <property type="nucleotide sequence ID" value="NZ_FRCB01000001.1"/>
</dbReference>
<reference evidence="6 7" key="1">
    <citation type="submission" date="2016-11" db="EMBL/GenBank/DDBJ databases">
        <authorList>
            <person name="Varghese N."/>
            <person name="Submissions S."/>
        </authorList>
    </citation>
    <scope>NUCLEOTIDE SEQUENCE [LARGE SCALE GENOMIC DNA]</scope>
    <source>
        <strain evidence="6 7">DSM 28249</strain>
    </source>
</reference>
<keyword evidence="7" id="KW-1185">Reference proteome</keyword>
<sequence length="220" mass="24201">MIELRNLTKSFPTSRGRKYVARGINALFPAGQAVALMGRNGAGKSTLLRMISGNMRHDEGRIVRRGSVSFPVGFTGTFHRDLTGAQNCRFIARVYGVDTDELIAFVAEFSGLGGHFRMPVRSYSSGMRSRLAFGISMGIHFDTYLVDEVTSVGDRAFRARSAEVFKARLQQSSAIVVTHSLAEVRNLCTAGAILEDGKLTFYDTVEEAIAQHVKNMEQPM</sequence>
<dbReference type="Proteomes" id="UP000322545">
    <property type="component" value="Unassembled WGS sequence"/>
</dbReference>
<accession>A0A1M7B8I9</accession>
<dbReference type="CDD" id="cd03220">
    <property type="entry name" value="ABC_KpsT_Wzt"/>
    <property type="match status" value="1"/>
</dbReference>
<dbReference type="InterPro" id="IPR027417">
    <property type="entry name" value="P-loop_NTPase"/>
</dbReference>
<dbReference type="InterPro" id="IPR003593">
    <property type="entry name" value="AAA+_ATPase"/>
</dbReference>
<proteinExistence type="inferred from homology"/>
<comment type="similarity">
    <text evidence="1">Belongs to the ABC transporter superfamily.</text>
</comment>
<dbReference type="GO" id="GO:0016887">
    <property type="term" value="F:ATP hydrolysis activity"/>
    <property type="evidence" value="ECO:0007669"/>
    <property type="project" value="InterPro"/>
</dbReference>
<dbReference type="GO" id="GO:0016020">
    <property type="term" value="C:membrane"/>
    <property type="evidence" value="ECO:0007669"/>
    <property type="project" value="InterPro"/>
</dbReference>
<dbReference type="GO" id="GO:0005524">
    <property type="term" value="F:ATP binding"/>
    <property type="evidence" value="ECO:0007669"/>
    <property type="project" value="UniProtKB-KW"/>
</dbReference>
<name>A0A1M7B8I9_9RHOB</name>
<dbReference type="PROSITE" id="PS50893">
    <property type="entry name" value="ABC_TRANSPORTER_2"/>
    <property type="match status" value="1"/>
</dbReference>
<dbReference type="SMART" id="SM00382">
    <property type="entry name" value="AAA"/>
    <property type="match status" value="1"/>
</dbReference>
<evidence type="ECO:0000259" key="5">
    <source>
        <dbReference type="PROSITE" id="PS50893"/>
    </source>
</evidence>
<protein>
    <submittedName>
        <fullName evidence="6">Capsular polysaccharide transport system ATP-binding protein</fullName>
    </submittedName>
</protein>
<dbReference type="InterPro" id="IPR050683">
    <property type="entry name" value="Bact_Polysacc_Export_ATP-bd"/>
</dbReference>
<organism evidence="6 7">
    <name type="scientific">Roseovarius litoreus</name>
    <dbReference type="NCBI Taxonomy" id="1155722"/>
    <lineage>
        <taxon>Bacteria</taxon>
        <taxon>Pseudomonadati</taxon>
        <taxon>Pseudomonadota</taxon>
        <taxon>Alphaproteobacteria</taxon>
        <taxon>Rhodobacterales</taxon>
        <taxon>Roseobacteraceae</taxon>
        <taxon>Roseovarius</taxon>
    </lineage>
</organism>
<dbReference type="Pfam" id="PF00005">
    <property type="entry name" value="ABC_tran"/>
    <property type="match status" value="1"/>
</dbReference>
<keyword evidence="4 6" id="KW-0067">ATP-binding</keyword>
<keyword evidence="2" id="KW-0813">Transport</keyword>
<gene>
    <name evidence="6" type="ORF">SAMN05443432_101723</name>
</gene>
<dbReference type="InterPro" id="IPR017871">
    <property type="entry name" value="ABC_transporter-like_CS"/>
</dbReference>
<evidence type="ECO:0000256" key="4">
    <source>
        <dbReference type="ARBA" id="ARBA00022840"/>
    </source>
</evidence>